<name>A4J3V0_DESRM</name>
<reference evidence="2 3" key="1">
    <citation type="submission" date="2007-03" db="EMBL/GenBank/DDBJ databases">
        <title>Complete sequence of Desulfotomaculum reducens MI-1.</title>
        <authorList>
            <consortium name="US DOE Joint Genome Institute"/>
            <person name="Copeland A."/>
            <person name="Lucas S."/>
            <person name="Lapidus A."/>
            <person name="Barry K."/>
            <person name="Detter J.C."/>
            <person name="Glavina del Rio T."/>
            <person name="Hammon N."/>
            <person name="Israni S."/>
            <person name="Dalin E."/>
            <person name="Tice H."/>
            <person name="Pitluck S."/>
            <person name="Sims D."/>
            <person name="Brettin T."/>
            <person name="Bruce D."/>
            <person name="Han C."/>
            <person name="Tapia R."/>
            <person name="Schmutz J."/>
            <person name="Larimer F."/>
            <person name="Land M."/>
            <person name="Hauser L."/>
            <person name="Kyrpides N."/>
            <person name="Kim E."/>
            <person name="Tebo B.M."/>
            <person name="Richardson P."/>
        </authorList>
    </citation>
    <scope>NUCLEOTIDE SEQUENCE [LARGE SCALE GENOMIC DNA]</scope>
    <source>
        <strain evidence="2 3">MI-1</strain>
    </source>
</reference>
<dbReference type="Gene3D" id="3.10.450.40">
    <property type="match status" value="1"/>
</dbReference>
<dbReference type="HOGENOM" id="CLU_170883_2_0_9"/>
<feature type="domain" description="IraD/Gp25-like" evidence="1">
    <location>
        <begin position="17"/>
        <end position="86"/>
    </location>
</feature>
<gene>
    <name evidence="2" type="ordered locus">Dred_1219</name>
</gene>
<organism evidence="2 3">
    <name type="scientific">Desulforamulus reducens (strain ATCC BAA-1160 / DSM 100696 / MI-1)</name>
    <name type="common">Desulfotomaculum reducens</name>
    <dbReference type="NCBI Taxonomy" id="349161"/>
    <lineage>
        <taxon>Bacteria</taxon>
        <taxon>Bacillati</taxon>
        <taxon>Bacillota</taxon>
        <taxon>Clostridia</taxon>
        <taxon>Eubacteriales</taxon>
        <taxon>Peptococcaceae</taxon>
        <taxon>Desulforamulus</taxon>
    </lineage>
</organism>
<dbReference type="InterPro" id="IPR007048">
    <property type="entry name" value="IraD/Gp25-like"/>
</dbReference>
<keyword evidence="3" id="KW-1185">Reference proteome</keyword>
<dbReference type="OrthoDB" id="9814725at2"/>
<evidence type="ECO:0000313" key="2">
    <source>
        <dbReference type="EMBL" id="ABO49753.1"/>
    </source>
</evidence>
<dbReference type="AlphaFoldDB" id="A4J3V0"/>
<evidence type="ECO:0000313" key="3">
    <source>
        <dbReference type="Proteomes" id="UP000001556"/>
    </source>
</evidence>
<dbReference type="Pfam" id="PF04965">
    <property type="entry name" value="GPW_gp25"/>
    <property type="match status" value="1"/>
</dbReference>
<dbReference type="STRING" id="349161.Dred_1219"/>
<dbReference type="RefSeq" id="WP_011877579.1">
    <property type="nucleotide sequence ID" value="NC_009253.1"/>
</dbReference>
<evidence type="ECO:0000259" key="1">
    <source>
        <dbReference type="Pfam" id="PF04965"/>
    </source>
</evidence>
<protein>
    <submittedName>
        <fullName evidence="2">GPW/gp25 family protein</fullName>
    </submittedName>
</protein>
<dbReference type="Proteomes" id="UP000001556">
    <property type="component" value="Chromosome"/>
</dbReference>
<accession>A4J3V0</accession>
<sequence length="104" mass="11627">MEVDVTTKFIPLDFGASGTKEILQNVRMILATPKFSCPMDRDFAWDPDVLDAPMNIVQGKIAQRLVEAIRKYEPRAEIVDVSFEGDINGTFKPVVRVRVADDSA</sequence>
<dbReference type="KEGG" id="drm:Dred_1219"/>
<dbReference type="EMBL" id="CP000612">
    <property type="protein sequence ID" value="ABO49753.1"/>
    <property type="molecule type" value="Genomic_DNA"/>
</dbReference>
<proteinExistence type="predicted"/>
<dbReference type="SUPFAM" id="SSF160719">
    <property type="entry name" value="gpW/gp25-like"/>
    <property type="match status" value="1"/>
</dbReference>
<dbReference type="eggNOG" id="COG3628">
    <property type="taxonomic scope" value="Bacteria"/>
</dbReference>